<protein>
    <recommendedName>
        <fullName evidence="4">Glycosyltransferase RgtA/B/C/D-like domain-containing protein</fullName>
    </recommendedName>
</protein>
<dbReference type="RefSeq" id="WP_152099096.1">
    <property type="nucleotide sequence ID" value="NZ_AP021861.1"/>
</dbReference>
<sequence length="626" mass="69919">MSKSVVASDSSPQAGALASEQSLDWRWLAVSGIALLALLSLAANPSMPWESDHATKAAQIMEIANRRDFLLSDDLPDYYRLRLFPLYYSVSGLMEYATGAEIFSLMNYTSAVWGAIAGVALAAALRRTFGVHPLWTTFVLLAMPLFVITFSYGNEISWALGLFCCSLALAARPGVASQTAAGAAVAAAVMCRLDVVLLAPFWLGWTLLFGQGETPQAWWRRLIAPTIGFLVVFAVVWMLLVRRPPVDDASATFGFNFNPLLAVAYFTYPFNPSIVLVGGIGWLFLWKLRRPYALVHLLLLIPAAYYFRHLSTPKYIIWMLIFYGLPTAVLLQHVRRSFQAAIVAFIAIWAVFGISNYGVFGPAQASLWYVPTADGPCPIGGYVDFYRREHRGDYQSKQQAYLDQMRELVKRGHQPDDKFRVVGHWSHVALPFLGASGELGDDEKRRQWEEFAASSLKLGGDLNDNGQRLLMSQTGYSDLSHTTEEFATQIRDWLGKGQVRAHLLREGELIPLWIEIGTSVPENENPDLGKRLLRFLELYQNQMVFPQQQFVGAYKSSAWVPASRVSELQATGEPLYQDAEAAAFDRAVEGAELYGFPWPERYYRMKSPKVQHNLKKSGDAANPQAK</sequence>
<feature type="transmembrane region" description="Helical" evidence="1">
    <location>
        <begin position="105"/>
        <end position="125"/>
    </location>
</feature>
<evidence type="ECO:0000256" key="1">
    <source>
        <dbReference type="SAM" id="Phobius"/>
    </source>
</evidence>
<evidence type="ECO:0000313" key="3">
    <source>
        <dbReference type="Proteomes" id="UP000326837"/>
    </source>
</evidence>
<feature type="transmembrane region" description="Helical" evidence="1">
    <location>
        <begin position="181"/>
        <end position="210"/>
    </location>
</feature>
<keyword evidence="3" id="KW-1185">Reference proteome</keyword>
<evidence type="ECO:0008006" key="4">
    <source>
        <dbReference type="Google" id="ProtNLM"/>
    </source>
</evidence>
<evidence type="ECO:0000313" key="2">
    <source>
        <dbReference type="EMBL" id="BBO33285.1"/>
    </source>
</evidence>
<name>A0A5K7XA46_9BACT</name>
<dbReference type="EMBL" id="AP021861">
    <property type="protein sequence ID" value="BBO33285.1"/>
    <property type="molecule type" value="Genomic_DNA"/>
</dbReference>
<organism evidence="2 3">
    <name type="scientific">Lacipirellula parvula</name>
    <dbReference type="NCBI Taxonomy" id="2650471"/>
    <lineage>
        <taxon>Bacteria</taxon>
        <taxon>Pseudomonadati</taxon>
        <taxon>Planctomycetota</taxon>
        <taxon>Planctomycetia</taxon>
        <taxon>Pirellulales</taxon>
        <taxon>Lacipirellulaceae</taxon>
        <taxon>Lacipirellula</taxon>
    </lineage>
</organism>
<gene>
    <name evidence="2" type="ORF">PLANPX_2897</name>
</gene>
<reference evidence="3" key="1">
    <citation type="submission" date="2019-10" db="EMBL/GenBank/DDBJ databases">
        <title>Lacipirellula parvula gen. nov., sp. nov., representing a lineage of planctomycetes widespread in freshwater anoxic habitats, and description of the family Lacipirellulaceae.</title>
        <authorList>
            <person name="Dedysh S.N."/>
            <person name="Kulichevskaya I.S."/>
            <person name="Beletsky A.V."/>
            <person name="Rakitin A.L."/>
            <person name="Mardanov A.V."/>
            <person name="Ivanova A.A."/>
            <person name="Saltykova V.X."/>
            <person name="Rijpstra W.I.C."/>
            <person name="Sinninghe Damste J.S."/>
            <person name="Ravin N.V."/>
        </authorList>
    </citation>
    <scope>NUCLEOTIDE SEQUENCE [LARGE SCALE GENOMIC DNA]</scope>
    <source>
        <strain evidence="3">PX69</strain>
    </source>
</reference>
<feature type="transmembrane region" description="Helical" evidence="1">
    <location>
        <begin position="315"/>
        <end position="331"/>
    </location>
</feature>
<feature type="transmembrane region" description="Helical" evidence="1">
    <location>
        <begin position="292"/>
        <end position="309"/>
    </location>
</feature>
<feature type="transmembrane region" description="Helical" evidence="1">
    <location>
        <begin position="25"/>
        <end position="43"/>
    </location>
</feature>
<dbReference type="AlphaFoldDB" id="A0A5K7XA46"/>
<feature type="transmembrane region" description="Helical" evidence="1">
    <location>
        <begin position="338"/>
        <end position="360"/>
    </location>
</feature>
<feature type="transmembrane region" description="Helical" evidence="1">
    <location>
        <begin position="131"/>
        <end position="150"/>
    </location>
</feature>
<keyword evidence="1" id="KW-0812">Transmembrane</keyword>
<keyword evidence="1" id="KW-1133">Transmembrane helix</keyword>
<accession>A0A5K7XA46</accession>
<proteinExistence type="predicted"/>
<feature type="transmembrane region" description="Helical" evidence="1">
    <location>
        <begin position="260"/>
        <end position="285"/>
    </location>
</feature>
<dbReference type="Proteomes" id="UP000326837">
    <property type="component" value="Chromosome"/>
</dbReference>
<feature type="transmembrane region" description="Helical" evidence="1">
    <location>
        <begin position="222"/>
        <end position="240"/>
    </location>
</feature>
<dbReference type="KEGG" id="lpav:PLANPX_2897"/>
<keyword evidence="1" id="KW-0472">Membrane</keyword>